<dbReference type="EMBL" id="MW132713">
    <property type="protein sequence ID" value="QQM15093.1"/>
    <property type="molecule type" value="Genomic_DNA"/>
</dbReference>
<reference evidence="1 2" key="1">
    <citation type="submission" date="2020-10" db="EMBL/GenBank/DDBJ databases">
        <authorList>
            <person name="Tina S.-P."/>
            <person name="Abby P."/>
            <person name="Briggs L.A."/>
            <person name="Washington J.M."/>
            <person name="Garlena R.A."/>
            <person name="Russell D.A."/>
            <person name="Pope W.H."/>
            <person name="Jacobs-Sera D."/>
            <person name="Hatfull G.F."/>
        </authorList>
    </citation>
    <scope>NUCLEOTIDE SEQUENCE [LARGE SCALE GENOMIC DNA]</scope>
</reference>
<evidence type="ECO:0000313" key="2">
    <source>
        <dbReference type="Proteomes" id="UP000596151"/>
    </source>
</evidence>
<protein>
    <submittedName>
        <fullName evidence="1">Uncharacterized protein</fullName>
    </submittedName>
</protein>
<sequence length="66" mass="7299">MNNTTARRARAARIHDARMSHTFALVTDSRDREAIEAREAAEHAAGAAEAARFAAMDLDELFAHFD</sequence>
<dbReference type="Proteomes" id="UP000596151">
    <property type="component" value="Segment"/>
</dbReference>
<evidence type="ECO:0000313" key="1">
    <source>
        <dbReference type="EMBL" id="QQM15093.1"/>
    </source>
</evidence>
<gene>
    <name evidence="1" type="primary">4</name>
    <name evidence="1" type="ORF">SEA_TINALIN_4</name>
</gene>
<dbReference type="GeneID" id="63911760"/>
<dbReference type="RefSeq" id="YP_010051020.1">
    <property type="nucleotide sequence ID" value="NC_054437.1"/>
</dbReference>
<accession>A0A7T7K8X6</accession>
<proteinExistence type="predicted"/>
<dbReference type="KEGG" id="vg:63911760"/>
<name>A0A7T7K8X6_9CAUD</name>
<organism evidence="1 2">
    <name type="scientific">Gordonia phage TinaLin</name>
    <dbReference type="NCBI Taxonomy" id="2797324"/>
    <lineage>
        <taxon>Viruses</taxon>
        <taxon>Duplodnaviria</taxon>
        <taxon>Heunggongvirae</taxon>
        <taxon>Uroviricota</taxon>
        <taxon>Caudoviricetes</taxon>
        <taxon>Ruthgordonvirinae</taxon>
        <taxon>Tinalinvirus</taxon>
        <taxon>Tinalinvirus tinalin</taxon>
    </lineage>
</organism>
<keyword evidence="2" id="KW-1185">Reference proteome</keyword>